<organism evidence="1 2">
    <name type="scientific">Elysia marginata</name>
    <dbReference type="NCBI Taxonomy" id="1093978"/>
    <lineage>
        <taxon>Eukaryota</taxon>
        <taxon>Metazoa</taxon>
        <taxon>Spiralia</taxon>
        <taxon>Lophotrochozoa</taxon>
        <taxon>Mollusca</taxon>
        <taxon>Gastropoda</taxon>
        <taxon>Heterobranchia</taxon>
        <taxon>Euthyneura</taxon>
        <taxon>Panpulmonata</taxon>
        <taxon>Sacoglossa</taxon>
        <taxon>Placobranchoidea</taxon>
        <taxon>Plakobranchidae</taxon>
        <taxon>Elysia</taxon>
    </lineage>
</organism>
<dbReference type="Proteomes" id="UP000762676">
    <property type="component" value="Unassembled WGS sequence"/>
</dbReference>
<keyword evidence="2" id="KW-1185">Reference proteome</keyword>
<dbReference type="SUPFAM" id="SSF53098">
    <property type="entry name" value="Ribonuclease H-like"/>
    <property type="match status" value="1"/>
</dbReference>
<dbReference type="Gene3D" id="3.30.420.10">
    <property type="entry name" value="Ribonuclease H-like superfamily/Ribonuclease H"/>
    <property type="match status" value="1"/>
</dbReference>
<dbReference type="InterPro" id="IPR036397">
    <property type="entry name" value="RNaseH_sf"/>
</dbReference>
<evidence type="ECO:0000313" key="1">
    <source>
        <dbReference type="EMBL" id="GFS26654.1"/>
    </source>
</evidence>
<sequence>MCRISAVSSCISIVVGLRRGSVEECYRVDLQAIVEHLAILWRIASSIPQAKAAILSDSRSALEKLEVLRGAERQQLVKSITEVLQNAQSLVLQYIPAHCRIEGNERENILEERDHKWSRLKVISC</sequence>
<evidence type="ECO:0000313" key="2">
    <source>
        <dbReference type="Proteomes" id="UP000762676"/>
    </source>
</evidence>
<dbReference type="AlphaFoldDB" id="A0AAV4JV35"/>
<reference evidence="1 2" key="1">
    <citation type="journal article" date="2021" name="Elife">
        <title>Chloroplast acquisition without the gene transfer in kleptoplastic sea slugs, Plakobranchus ocellatus.</title>
        <authorList>
            <person name="Maeda T."/>
            <person name="Takahashi S."/>
            <person name="Yoshida T."/>
            <person name="Shimamura S."/>
            <person name="Takaki Y."/>
            <person name="Nagai Y."/>
            <person name="Toyoda A."/>
            <person name="Suzuki Y."/>
            <person name="Arimoto A."/>
            <person name="Ishii H."/>
            <person name="Satoh N."/>
            <person name="Nishiyama T."/>
            <person name="Hasebe M."/>
            <person name="Maruyama T."/>
            <person name="Minagawa J."/>
            <person name="Obokata J."/>
            <person name="Shigenobu S."/>
        </authorList>
    </citation>
    <scope>NUCLEOTIDE SEQUENCE [LARGE SCALE GENOMIC DNA]</scope>
</reference>
<comment type="caution">
    <text evidence="1">The sequence shown here is derived from an EMBL/GenBank/DDBJ whole genome shotgun (WGS) entry which is preliminary data.</text>
</comment>
<dbReference type="EMBL" id="BMAT01010426">
    <property type="protein sequence ID" value="GFS26654.1"/>
    <property type="molecule type" value="Genomic_DNA"/>
</dbReference>
<protein>
    <recommendedName>
        <fullName evidence="3">RNase H type-1 domain-containing protein</fullName>
    </recommendedName>
</protein>
<dbReference type="InterPro" id="IPR012337">
    <property type="entry name" value="RNaseH-like_sf"/>
</dbReference>
<dbReference type="GO" id="GO:0003676">
    <property type="term" value="F:nucleic acid binding"/>
    <property type="evidence" value="ECO:0007669"/>
    <property type="project" value="InterPro"/>
</dbReference>
<name>A0AAV4JV35_9GAST</name>
<accession>A0AAV4JV35</accession>
<gene>
    <name evidence="1" type="ORF">ElyMa_005221800</name>
</gene>
<proteinExistence type="predicted"/>
<evidence type="ECO:0008006" key="3">
    <source>
        <dbReference type="Google" id="ProtNLM"/>
    </source>
</evidence>